<proteinExistence type="predicted"/>
<reference evidence="1 2" key="1">
    <citation type="submission" date="2014-09" db="EMBL/GenBank/DDBJ databases">
        <authorList>
            <person name="McGinnis J.M."/>
            <person name="Wolfgang W.J."/>
        </authorList>
    </citation>
    <scope>NUCLEOTIDE SEQUENCE [LARGE SCALE GENOMIC DNA]</scope>
    <source>
        <strain evidence="1 2">5503</strain>
    </source>
</reference>
<dbReference type="SUPFAM" id="SSF55298">
    <property type="entry name" value="YjgF-like"/>
    <property type="match status" value="1"/>
</dbReference>
<dbReference type="PANTHER" id="PTHR43857:SF1">
    <property type="entry name" value="YJGH FAMILY PROTEIN"/>
    <property type="match status" value="1"/>
</dbReference>
<accession>A0A099GJJ3</accession>
<dbReference type="Gene3D" id="3.30.1330.40">
    <property type="entry name" value="RutC-like"/>
    <property type="match status" value="1"/>
</dbReference>
<reference evidence="1 2" key="2">
    <citation type="submission" date="2014-10" db="EMBL/GenBank/DDBJ databases">
        <title>Paracoccus sanguinis sp. nov., isolated from clinical specimens of New York State patients.</title>
        <authorList>
            <person name="Mingle L.A."/>
            <person name="Cole J.A."/>
            <person name="Lapierre P."/>
            <person name="Musser K.A."/>
        </authorList>
    </citation>
    <scope>NUCLEOTIDE SEQUENCE [LARGE SCALE GENOMIC DNA]</scope>
    <source>
        <strain evidence="1 2">5503</strain>
    </source>
</reference>
<dbReference type="Proteomes" id="UP000029858">
    <property type="component" value="Unassembled WGS sequence"/>
</dbReference>
<dbReference type="InterPro" id="IPR035959">
    <property type="entry name" value="RutC-like_sf"/>
</dbReference>
<dbReference type="EMBL" id="JRKQ01000037">
    <property type="protein sequence ID" value="KGJ22323.1"/>
    <property type="molecule type" value="Genomic_DNA"/>
</dbReference>
<protein>
    <submittedName>
        <fullName evidence="1">Endoribonuclease L-PSP</fullName>
    </submittedName>
</protein>
<dbReference type="Pfam" id="PF01042">
    <property type="entry name" value="Ribonuc_L-PSP"/>
    <property type="match status" value="1"/>
</dbReference>
<evidence type="ECO:0000313" key="2">
    <source>
        <dbReference type="Proteomes" id="UP000029858"/>
    </source>
</evidence>
<dbReference type="AlphaFoldDB" id="A0A099GJJ3"/>
<name>A0A099GJJ3_9RHOB</name>
<evidence type="ECO:0000313" key="1">
    <source>
        <dbReference type="EMBL" id="KGJ22323.1"/>
    </source>
</evidence>
<dbReference type="PANTHER" id="PTHR43857">
    <property type="entry name" value="BLR7761 PROTEIN"/>
    <property type="match status" value="1"/>
</dbReference>
<dbReference type="CDD" id="cd06154">
    <property type="entry name" value="YjgF_YER057c_UK114_like_6"/>
    <property type="match status" value="1"/>
</dbReference>
<sequence length="124" mass="13006">MRRISGGSPLEAELGYSRAVVKGPWCFVSGTTGYDYAAMAMPEAAADQAENAFSTIAAVLADAGFGMGDVVRVQYTITDAALVGEIAPVLARWLGEVRPAATMVVAGLIRPEMQVEIEVTALRA</sequence>
<comment type="caution">
    <text evidence="1">The sequence shown here is derived from an EMBL/GenBank/DDBJ whole genome shotgun (WGS) entry which is preliminary data.</text>
</comment>
<dbReference type="InterPro" id="IPR006175">
    <property type="entry name" value="YjgF/YER057c/UK114"/>
</dbReference>
<dbReference type="RefSeq" id="WP_036709295.1">
    <property type="nucleotide sequence ID" value="NZ_JRKQ01000037.1"/>
</dbReference>
<gene>
    <name evidence="1" type="ORF">IX56_08660</name>
</gene>
<organism evidence="1 2">
    <name type="scientific">Paracoccus sanguinis</name>
    <dbReference type="NCBI Taxonomy" id="1545044"/>
    <lineage>
        <taxon>Bacteria</taxon>
        <taxon>Pseudomonadati</taxon>
        <taxon>Pseudomonadota</taxon>
        <taxon>Alphaproteobacteria</taxon>
        <taxon>Rhodobacterales</taxon>
        <taxon>Paracoccaceae</taxon>
        <taxon>Paracoccus</taxon>
    </lineage>
</organism>